<gene>
    <name evidence="2" type="ORF">PGLA1383_LOCUS56695</name>
</gene>
<evidence type="ECO:0000313" key="2">
    <source>
        <dbReference type="EMBL" id="CAE8642163.1"/>
    </source>
</evidence>
<proteinExistence type="predicted"/>
<protein>
    <submittedName>
        <fullName evidence="2">Uncharacterized protein</fullName>
    </submittedName>
</protein>
<keyword evidence="3" id="KW-1185">Reference proteome</keyword>
<dbReference type="Proteomes" id="UP000654075">
    <property type="component" value="Unassembled WGS sequence"/>
</dbReference>
<reference evidence="2" key="1">
    <citation type="submission" date="2021-02" db="EMBL/GenBank/DDBJ databases">
        <authorList>
            <person name="Dougan E. K."/>
            <person name="Rhodes N."/>
            <person name="Thang M."/>
            <person name="Chan C."/>
        </authorList>
    </citation>
    <scope>NUCLEOTIDE SEQUENCE</scope>
</reference>
<accession>A0A813HWS0</accession>
<feature type="compositionally biased region" description="Acidic residues" evidence="1">
    <location>
        <begin position="85"/>
        <end position="132"/>
    </location>
</feature>
<sequence>MLMGANDSTSSRAGSSNNCAACAACAATDASRWSWAGEEERAQIVAWAEELQGARGYTKRRRRSRTGACSVWWHAGVRVEAQADWMDDEGAEDEGAEDDWGEEGEREIQEAEDEGSEQEVEETETAGDGETP</sequence>
<dbReference type="EMBL" id="CAJNNV010033127">
    <property type="protein sequence ID" value="CAE8642163.1"/>
    <property type="molecule type" value="Genomic_DNA"/>
</dbReference>
<feature type="region of interest" description="Disordered" evidence="1">
    <location>
        <begin position="83"/>
        <end position="132"/>
    </location>
</feature>
<organism evidence="2 3">
    <name type="scientific">Polarella glacialis</name>
    <name type="common">Dinoflagellate</name>
    <dbReference type="NCBI Taxonomy" id="89957"/>
    <lineage>
        <taxon>Eukaryota</taxon>
        <taxon>Sar</taxon>
        <taxon>Alveolata</taxon>
        <taxon>Dinophyceae</taxon>
        <taxon>Suessiales</taxon>
        <taxon>Suessiaceae</taxon>
        <taxon>Polarella</taxon>
    </lineage>
</organism>
<dbReference type="AlphaFoldDB" id="A0A813HWS0"/>
<comment type="caution">
    <text evidence="2">The sequence shown here is derived from an EMBL/GenBank/DDBJ whole genome shotgun (WGS) entry which is preliminary data.</text>
</comment>
<evidence type="ECO:0000256" key="1">
    <source>
        <dbReference type="SAM" id="MobiDB-lite"/>
    </source>
</evidence>
<name>A0A813HWS0_POLGL</name>
<evidence type="ECO:0000313" key="3">
    <source>
        <dbReference type="Proteomes" id="UP000654075"/>
    </source>
</evidence>